<proteinExistence type="predicted"/>
<name>A0ABM6GIR8_9BIFI</name>
<dbReference type="Pfam" id="PF02624">
    <property type="entry name" value="YcaO"/>
    <property type="match status" value="1"/>
</dbReference>
<accession>A0ABM6GIR8</accession>
<reference evidence="3" key="1">
    <citation type="submission" date="2017-01" db="EMBL/GenBank/DDBJ databases">
        <title>Gardnerella vaginalis bacteremia associated with severe acute encephalopathy in a young female patient: Case Report and characterization of the isolate.</title>
        <authorList>
            <person name="Tankovic J."/>
            <person name="Timinskas A."/>
            <person name="Zilnyte M."/>
            <person name="Janulaitiene M."/>
            <person name="Zvirbliene A."/>
            <person name="Pleckaityte M."/>
        </authorList>
    </citation>
    <scope>NUCLEOTIDE SEQUENCE [LARGE SCALE GENOMIC DNA]</scope>
    <source>
        <strain evidence="3">GV37</strain>
    </source>
</reference>
<dbReference type="PANTHER" id="PTHR37809">
    <property type="entry name" value="RIBOSOMAL PROTEIN S12 METHYLTHIOTRANSFERASE ACCESSORY FACTOR YCAO"/>
    <property type="match status" value="1"/>
</dbReference>
<evidence type="ECO:0000313" key="3">
    <source>
        <dbReference type="Proteomes" id="UP000186260"/>
    </source>
</evidence>
<dbReference type="EMBL" id="CP019058">
    <property type="protein sequence ID" value="APW18582.1"/>
    <property type="molecule type" value="Genomic_DNA"/>
</dbReference>
<feature type="domain" description="YcaO" evidence="1">
    <location>
        <begin position="70"/>
        <end position="420"/>
    </location>
</feature>
<dbReference type="Proteomes" id="UP000186260">
    <property type="component" value="Chromosome"/>
</dbReference>
<protein>
    <recommendedName>
        <fullName evidence="1">YcaO domain-containing protein</fullName>
    </recommendedName>
</protein>
<dbReference type="PANTHER" id="PTHR37809:SF1">
    <property type="entry name" value="RIBOSOMAL PROTEIN S12 METHYLTHIOTRANSFERASE ACCESSORY FACTOR YCAO"/>
    <property type="match status" value="1"/>
</dbReference>
<gene>
    <name evidence="2" type="ORF">BVL65_03130</name>
</gene>
<dbReference type="RefSeq" id="WP_076002756.1">
    <property type="nucleotide sequence ID" value="NZ_CP019058.1"/>
</dbReference>
<sequence>MVNFVSPEREFTLMDSLSSIIEVFALKKWQWSVEVSQWSVEVSALDTTCILDSCVYLDEADCADIVLESARGKGLGLESLTSGLYELLEHIVYSNQSVLYSCSSSLRIKGDAILNLSNSASKNTDYTFYSMSDNVIASLPPEYCGGKSTGEFSSIDENLIRCYYTNNGWAAGASIQEATLHALNELIERDATSNILLSNIFDDVCVEFLIPNCELLKEIKQAIESATGNKVYIVSIPALSGSVVLSICYKTDREEIPTFGCGASQFLGYATYRSLLELWQELCADKDYSNPEERDRSKRLNHLVHSYPNIKKALFLEKIRQDSRKFSQKLVSYDICDTLSIPNIGIQINNIVNDLHKYGIDIWKRDAFHYERKSMKCNPSVVQIVAPGLERFHVIRHGFPAELIGRLRKRKSIMLIRQHN</sequence>
<evidence type="ECO:0000259" key="1">
    <source>
        <dbReference type="PROSITE" id="PS51664"/>
    </source>
</evidence>
<dbReference type="PROSITE" id="PS51664">
    <property type="entry name" value="YCAO"/>
    <property type="match status" value="1"/>
</dbReference>
<evidence type="ECO:0000313" key="2">
    <source>
        <dbReference type="EMBL" id="APW18582.1"/>
    </source>
</evidence>
<keyword evidence="3" id="KW-1185">Reference proteome</keyword>
<organism evidence="2 3">
    <name type="scientific">Gardnerella swidsinskii</name>
    <dbReference type="NCBI Taxonomy" id="2792979"/>
    <lineage>
        <taxon>Bacteria</taxon>
        <taxon>Bacillati</taxon>
        <taxon>Actinomycetota</taxon>
        <taxon>Actinomycetes</taxon>
        <taxon>Bifidobacteriales</taxon>
        <taxon>Bifidobacteriaceae</taxon>
        <taxon>Gardnerella</taxon>
    </lineage>
</organism>
<dbReference type="InterPro" id="IPR003776">
    <property type="entry name" value="YcaO-like_dom"/>
</dbReference>
<dbReference type="Gene3D" id="3.30.1330.230">
    <property type="match status" value="1"/>
</dbReference>